<evidence type="ECO:0000256" key="1">
    <source>
        <dbReference type="ARBA" id="ARBA00004167"/>
    </source>
</evidence>
<accession>A0A6J6KI22</accession>
<keyword evidence="7" id="KW-1133">Transmembrane helix</keyword>
<keyword evidence="6" id="KW-0573">Peptidoglycan synthesis</keyword>
<dbReference type="PANTHER" id="PTHR30627">
    <property type="entry name" value="PEPTIDOGLYCAN D,D-TRANSPEPTIDASE"/>
    <property type="match status" value="1"/>
</dbReference>
<keyword evidence="5" id="KW-0133">Cell shape</keyword>
<dbReference type="GO" id="GO:0009252">
    <property type="term" value="P:peptidoglycan biosynthetic process"/>
    <property type="evidence" value="ECO:0007669"/>
    <property type="project" value="UniProtKB-KW"/>
</dbReference>
<comment type="subcellular location">
    <subcellularLocation>
        <location evidence="2">Cell membrane</location>
    </subcellularLocation>
    <subcellularLocation>
        <location evidence="1">Membrane</location>
        <topology evidence="1">Single-pass membrane protein</topology>
    </subcellularLocation>
</comment>
<reference evidence="12" key="1">
    <citation type="submission" date="2020-05" db="EMBL/GenBank/DDBJ databases">
        <authorList>
            <person name="Chiriac C."/>
            <person name="Salcher M."/>
            <person name="Ghai R."/>
            <person name="Kavagutti S V."/>
        </authorList>
    </citation>
    <scope>NUCLEOTIDE SEQUENCE</scope>
</reference>
<dbReference type="SUPFAM" id="SSF56601">
    <property type="entry name" value="beta-lactamase/transpeptidase-like"/>
    <property type="match status" value="1"/>
</dbReference>
<dbReference type="GO" id="GO:0071555">
    <property type="term" value="P:cell wall organization"/>
    <property type="evidence" value="ECO:0007669"/>
    <property type="project" value="UniProtKB-KW"/>
</dbReference>
<evidence type="ECO:0000313" key="12">
    <source>
        <dbReference type="EMBL" id="CAB4647469.1"/>
    </source>
</evidence>
<dbReference type="SUPFAM" id="SSF56519">
    <property type="entry name" value="Penicillin binding protein dimerisation domain"/>
    <property type="match status" value="1"/>
</dbReference>
<feature type="domain" description="Penicillin-binding protein dimerisation" evidence="11">
    <location>
        <begin position="29"/>
        <end position="146"/>
    </location>
</feature>
<evidence type="ECO:0000256" key="9">
    <source>
        <dbReference type="ARBA" id="ARBA00023316"/>
    </source>
</evidence>
<feature type="domain" description="Penicillin-binding protein transpeptidase" evidence="10">
    <location>
        <begin position="191"/>
        <end position="563"/>
    </location>
</feature>
<sequence>MRSLAQLLGLQYRDVLQRTRLCGELEKGKRAGCWTGSRFQPIPITKDADPALALQIVERSDLFPGIDAQPIAIRSYPANADANAAHMLGYIGPLTEGDLAGENGRSYFRSESIGKAGLEVQYDEYLRGTPGIKTVLVDRKEAVTNTSKVTNPVAGNHLVTSIDVRLQAASEKALADAVARSRASGFRADGGAAVVLDVVTGRVLALASYPTYDPNLYERGLTVKQASDLYSEAAGVPALSRALQGLFAPASTFKAVSLVAAVNAGYSLDAIYDCPGEYQVGTRAFQNFESKAQGRMNLTKAMAISCDTIWYKIAFAEWLKDGGLKPKANPNDYFFKAAEGFQIGKKTGIDLPSESSGRLANREWRKSWYEQNKDFYCNYKERATKAQQTAFLIELARENCLDGDKIRAGDAVNFSIGQGDTVITPLKLAQMYAAIANGGTIWKPIVGKAIVTTEGKVLKTIDSEKLGTLPATKETIKFLKNSLREVVTSGTGAGAFAGFPVAVSGKTGTAQVFGKNANGTLKSDTSWFASYAPTDKPRFAVVMMVSQGGYGASSSGVGVRKIYETLFGTKGSTVVPGAAIYPEGKPPLKLPKISPATKAKVSP</sequence>
<dbReference type="PANTHER" id="PTHR30627:SF2">
    <property type="entry name" value="PEPTIDOGLYCAN D,D-TRANSPEPTIDASE MRDA"/>
    <property type="match status" value="1"/>
</dbReference>
<dbReference type="GO" id="GO:0071972">
    <property type="term" value="F:peptidoglycan L,D-transpeptidase activity"/>
    <property type="evidence" value="ECO:0007669"/>
    <property type="project" value="TreeGrafter"/>
</dbReference>
<dbReference type="GO" id="GO:0008360">
    <property type="term" value="P:regulation of cell shape"/>
    <property type="evidence" value="ECO:0007669"/>
    <property type="project" value="UniProtKB-KW"/>
</dbReference>
<dbReference type="InterPro" id="IPR050515">
    <property type="entry name" value="Beta-lactam/transpept"/>
</dbReference>
<keyword evidence="4" id="KW-0812">Transmembrane</keyword>
<gene>
    <name evidence="12" type="ORF">UFOPK2162_00831</name>
</gene>
<keyword evidence="9" id="KW-0961">Cell wall biogenesis/degradation</keyword>
<dbReference type="GO" id="GO:0005886">
    <property type="term" value="C:plasma membrane"/>
    <property type="evidence" value="ECO:0007669"/>
    <property type="project" value="UniProtKB-SubCell"/>
</dbReference>
<evidence type="ECO:0000259" key="10">
    <source>
        <dbReference type="Pfam" id="PF00905"/>
    </source>
</evidence>
<dbReference type="InterPro" id="IPR005311">
    <property type="entry name" value="PBP_dimer"/>
</dbReference>
<name>A0A6J6KI22_9ZZZZ</name>
<evidence type="ECO:0000256" key="5">
    <source>
        <dbReference type="ARBA" id="ARBA00022960"/>
    </source>
</evidence>
<evidence type="ECO:0000256" key="8">
    <source>
        <dbReference type="ARBA" id="ARBA00023136"/>
    </source>
</evidence>
<dbReference type="Gene3D" id="3.40.710.10">
    <property type="entry name" value="DD-peptidase/beta-lactamase superfamily"/>
    <property type="match status" value="1"/>
</dbReference>
<organism evidence="12">
    <name type="scientific">freshwater metagenome</name>
    <dbReference type="NCBI Taxonomy" id="449393"/>
    <lineage>
        <taxon>unclassified sequences</taxon>
        <taxon>metagenomes</taxon>
        <taxon>ecological metagenomes</taxon>
    </lineage>
</organism>
<keyword evidence="8" id="KW-0472">Membrane</keyword>
<evidence type="ECO:0000256" key="7">
    <source>
        <dbReference type="ARBA" id="ARBA00022989"/>
    </source>
</evidence>
<dbReference type="InterPro" id="IPR001460">
    <property type="entry name" value="PCN-bd_Tpept"/>
</dbReference>
<protein>
    <submittedName>
        <fullName evidence="12">Unannotated protein</fullName>
    </submittedName>
</protein>
<dbReference type="InterPro" id="IPR012338">
    <property type="entry name" value="Beta-lactam/transpept-like"/>
</dbReference>
<keyword evidence="3" id="KW-1003">Cell membrane</keyword>
<evidence type="ECO:0000259" key="11">
    <source>
        <dbReference type="Pfam" id="PF03717"/>
    </source>
</evidence>
<dbReference type="Gene3D" id="3.90.1310.10">
    <property type="entry name" value="Penicillin-binding protein 2a (Domain 2)"/>
    <property type="match status" value="1"/>
</dbReference>
<evidence type="ECO:0000256" key="2">
    <source>
        <dbReference type="ARBA" id="ARBA00004236"/>
    </source>
</evidence>
<dbReference type="InterPro" id="IPR036138">
    <property type="entry name" value="PBP_dimer_sf"/>
</dbReference>
<evidence type="ECO:0000256" key="4">
    <source>
        <dbReference type="ARBA" id="ARBA00022692"/>
    </source>
</evidence>
<dbReference type="AlphaFoldDB" id="A0A6J6KI22"/>
<dbReference type="GO" id="GO:0008658">
    <property type="term" value="F:penicillin binding"/>
    <property type="evidence" value="ECO:0007669"/>
    <property type="project" value="InterPro"/>
</dbReference>
<dbReference type="Pfam" id="PF03717">
    <property type="entry name" value="PBP_dimer"/>
    <property type="match status" value="1"/>
</dbReference>
<dbReference type="Pfam" id="PF00905">
    <property type="entry name" value="Transpeptidase"/>
    <property type="match status" value="1"/>
</dbReference>
<evidence type="ECO:0000256" key="6">
    <source>
        <dbReference type="ARBA" id="ARBA00022984"/>
    </source>
</evidence>
<evidence type="ECO:0000256" key="3">
    <source>
        <dbReference type="ARBA" id="ARBA00022475"/>
    </source>
</evidence>
<proteinExistence type="predicted"/>
<dbReference type="EMBL" id="CAEZVZ010000116">
    <property type="protein sequence ID" value="CAB4647469.1"/>
    <property type="molecule type" value="Genomic_DNA"/>
</dbReference>